<dbReference type="SUPFAM" id="SSF52540">
    <property type="entry name" value="P-loop containing nucleoside triphosphate hydrolases"/>
    <property type="match status" value="1"/>
</dbReference>
<accession>A0A7C1T1Z2</accession>
<name>A0A7C1T1Z2_UNCW3</name>
<dbReference type="AlphaFoldDB" id="A0A7C1T1Z2"/>
<dbReference type="EMBL" id="DSLG01000008">
    <property type="protein sequence ID" value="HEA87791.1"/>
    <property type="molecule type" value="Genomic_DNA"/>
</dbReference>
<dbReference type="EMBL" id="DSTU01000004">
    <property type="protein sequence ID" value="HFJ53629.1"/>
    <property type="molecule type" value="Genomic_DNA"/>
</dbReference>
<comment type="caution">
    <text evidence="1">The sequence shown here is derived from an EMBL/GenBank/DDBJ whole genome shotgun (WGS) entry which is preliminary data.</text>
</comment>
<dbReference type="InterPro" id="IPR052732">
    <property type="entry name" value="Cell-binding_unc_protein"/>
</dbReference>
<dbReference type="InterPro" id="IPR027417">
    <property type="entry name" value="P-loop_NTPase"/>
</dbReference>
<dbReference type="Pfam" id="PF13671">
    <property type="entry name" value="AAA_33"/>
    <property type="match status" value="1"/>
</dbReference>
<dbReference type="PANTHER" id="PTHR43883:SF1">
    <property type="entry name" value="GLUCONOKINASE"/>
    <property type="match status" value="1"/>
</dbReference>
<evidence type="ECO:0000313" key="2">
    <source>
        <dbReference type="EMBL" id="HFJ53629.1"/>
    </source>
</evidence>
<dbReference type="Gene3D" id="3.40.50.300">
    <property type="entry name" value="P-loop containing nucleotide triphosphate hydrolases"/>
    <property type="match status" value="1"/>
</dbReference>
<dbReference type="SUPFAM" id="SSF56112">
    <property type="entry name" value="Protein kinase-like (PK-like)"/>
    <property type="match status" value="1"/>
</dbReference>
<organism evidence="1">
    <name type="scientific">candidate division WOR-3 bacterium</name>
    <dbReference type="NCBI Taxonomy" id="2052148"/>
    <lineage>
        <taxon>Bacteria</taxon>
        <taxon>Bacteria division WOR-3</taxon>
    </lineage>
</organism>
<sequence length="528" mass="61237">MVKALELVADPTIQSRVQELLQPRFYGSGVRRVKLIQTHTSWVFIAGDFAYKVKKPVNFGFLDYTTLSARKFFCYEELRLNRQLAPDLYLDVLPITEAGGKLKLGGSGRIVDYCVKMRALPQSAIMTERLKNGQVTFEQIDEIARLVARFHQQAERGEEISRYGSSEIIRLNWDENFAQTLDFISKTISRQAFDEIRSRVERFINRQREVFRQRRHQGFVRRCHGDLHSKNIFLADRPYIFDCIEFNPRFSCSDVASEIAFMAMDLDFHQRHDLANFFIERYWALTGDQGMLSLLRFYQCYRAYVRGKVTGFQLNDPGVPADIRRQAQLTARRYFDLALRYARLLETKPFLVVFAGLPGVGKSFLARHFAARTLAMHLLSDSIRKQLCGIPVSARRFDGYGRGIYAPEVSQRTYDELFRRAEAFLAGGISVVLDATFTGEDSRQRCRELADRLGVKLLMVLVDCPERTVISRLRRRANQTGFSDANLEIYRIMKERFKTPRSGPGLLRIDSRQPVRRSLEQIERRLRI</sequence>
<protein>
    <submittedName>
        <fullName evidence="1">Uncharacterized protein</fullName>
    </submittedName>
</protein>
<reference evidence="1" key="1">
    <citation type="journal article" date="2020" name="mSystems">
        <title>Genome- and Community-Level Interaction Insights into Carbon Utilization and Element Cycling Functions of Hydrothermarchaeota in Hydrothermal Sediment.</title>
        <authorList>
            <person name="Zhou Z."/>
            <person name="Liu Y."/>
            <person name="Xu W."/>
            <person name="Pan J."/>
            <person name="Luo Z.H."/>
            <person name="Li M."/>
        </authorList>
    </citation>
    <scope>NUCLEOTIDE SEQUENCE [LARGE SCALE GENOMIC DNA]</scope>
    <source>
        <strain evidence="1">SpSt-265</strain>
        <strain evidence="2">SpSt-465</strain>
    </source>
</reference>
<dbReference type="InterPro" id="IPR011009">
    <property type="entry name" value="Kinase-like_dom_sf"/>
</dbReference>
<dbReference type="Gene3D" id="3.90.1200.10">
    <property type="match status" value="1"/>
</dbReference>
<dbReference type="PANTHER" id="PTHR43883">
    <property type="entry name" value="SLR0207 PROTEIN"/>
    <property type="match status" value="1"/>
</dbReference>
<evidence type="ECO:0000313" key="1">
    <source>
        <dbReference type="EMBL" id="HEA87791.1"/>
    </source>
</evidence>
<gene>
    <name evidence="1" type="ORF">ENP94_07290</name>
    <name evidence="2" type="ORF">ENS16_02935</name>
</gene>
<proteinExistence type="predicted"/>